<evidence type="ECO:0000313" key="9">
    <source>
        <dbReference type="EMBL" id="CAD7620228.1"/>
    </source>
</evidence>
<dbReference type="PANTHER" id="PTHR23302">
    <property type="entry name" value="TRANSMEMBRANE CHANNEL-RELATED"/>
    <property type="match status" value="1"/>
</dbReference>
<evidence type="ECO:0000313" key="10">
    <source>
        <dbReference type="Proteomes" id="UP000759131"/>
    </source>
</evidence>
<keyword evidence="3 7" id="KW-0812">Transmembrane</keyword>
<feature type="transmembrane region" description="Helical" evidence="7">
    <location>
        <begin position="734"/>
        <end position="757"/>
    </location>
</feature>
<feature type="transmembrane region" description="Helical" evidence="7">
    <location>
        <begin position="783"/>
        <end position="806"/>
    </location>
</feature>
<feature type="transmembrane region" description="Helical" evidence="7">
    <location>
        <begin position="569"/>
        <end position="591"/>
    </location>
</feature>
<protein>
    <recommendedName>
        <fullName evidence="8">TMC domain-containing protein</fullName>
    </recommendedName>
</protein>
<feature type="compositionally biased region" description="Basic residues" evidence="6">
    <location>
        <begin position="298"/>
        <end position="309"/>
    </location>
</feature>
<dbReference type="Proteomes" id="UP000759131">
    <property type="component" value="Unassembled WGS sequence"/>
</dbReference>
<dbReference type="InterPro" id="IPR038900">
    <property type="entry name" value="TMC"/>
</dbReference>
<keyword evidence="10" id="KW-1185">Reference proteome</keyword>
<dbReference type="Pfam" id="PF14802">
    <property type="entry name" value="TMEM192"/>
    <property type="match status" value="1"/>
</dbReference>
<dbReference type="GO" id="GO:0005886">
    <property type="term" value="C:plasma membrane"/>
    <property type="evidence" value="ECO:0007669"/>
    <property type="project" value="InterPro"/>
</dbReference>
<keyword evidence="4 7" id="KW-1133">Transmembrane helix</keyword>
<dbReference type="OrthoDB" id="5831905at2759"/>
<name>A0A7R9KCH6_9ACAR</name>
<evidence type="ECO:0000256" key="7">
    <source>
        <dbReference type="SAM" id="Phobius"/>
    </source>
</evidence>
<feature type="domain" description="TMC" evidence="8">
    <location>
        <begin position="381"/>
        <end position="498"/>
    </location>
</feature>
<feature type="transmembrane region" description="Helical" evidence="7">
    <location>
        <begin position="503"/>
        <end position="526"/>
    </location>
</feature>
<reference evidence="9" key="1">
    <citation type="submission" date="2020-11" db="EMBL/GenBank/DDBJ databases">
        <authorList>
            <person name="Tran Van P."/>
        </authorList>
    </citation>
    <scope>NUCLEOTIDE SEQUENCE</scope>
</reference>
<dbReference type="EMBL" id="CAJPIZ010000170">
    <property type="protein sequence ID" value="CAG2100658.1"/>
    <property type="molecule type" value="Genomic_DNA"/>
</dbReference>
<dbReference type="InterPro" id="IPR012496">
    <property type="entry name" value="TMC_dom"/>
</dbReference>
<feature type="region of interest" description="Disordered" evidence="6">
    <location>
        <begin position="288"/>
        <end position="313"/>
    </location>
</feature>
<feature type="transmembrane region" description="Helical" evidence="7">
    <location>
        <begin position="86"/>
        <end position="106"/>
    </location>
</feature>
<dbReference type="InterPro" id="IPR029399">
    <property type="entry name" value="TMEM192"/>
</dbReference>
<feature type="transmembrane region" description="Helical" evidence="7">
    <location>
        <begin position="690"/>
        <end position="714"/>
    </location>
</feature>
<dbReference type="EMBL" id="OC854745">
    <property type="protein sequence ID" value="CAD7620228.1"/>
    <property type="molecule type" value="Genomic_DNA"/>
</dbReference>
<feature type="transmembrane region" description="Helical" evidence="7">
    <location>
        <begin position="126"/>
        <end position="145"/>
    </location>
</feature>
<comment type="subcellular location">
    <subcellularLocation>
        <location evidence="1">Membrane</location>
        <topology evidence="1">Multi-pass membrane protein</topology>
    </subcellularLocation>
</comment>
<gene>
    <name evidence="9" type="ORF">OSB1V03_LOCUS722</name>
</gene>
<evidence type="ECO:0000256" key="3">
    <source>
        <dbReference type="ARBA" id="ARBA00022692"/>
    </source>
</evidence>
<evidence type="ECO:0000256" key="5">
    <source>
        <dbReference type="ARBA" id="ARBA00023136"/>
    </source>
</evidence>
<feature type="transmembrane region" description="Helical" evidence="7">
    <location>
        <begin position="49"/>
        <end position="74"/>
    </location>
</feature>
<dbReference type="PANTHER" id="PTHR23302:SF40">
    <property type="entry name" value="TRANSMEMBRANE CHANNEL-LIKE PROTEIN"/>
    <property type="match status" value="1"/>
</dbReference>
<sequence length="926" mass="106639">MFSFMLGWDYMIGNSETAYNKVASLVMGFKESILEEKERKKDERNWKRIALRVLANILVLMLLASSIYGVVLVVERSQEPIENPSWLRANEVTLVVAGIGIVFPNIFDLIGNMEAYHPAVTLRWQLGRILILNFVNMYTLMLSLFGKTTDLTNIKYNITYNKYLEESIAVSTEVHIRFKRAPDGRITDYDYNTEDITSTLHSPSVLVDPYAYPAIRESLRVNQIEGRNGIEEYSTTEAITSTEIYIWEDEDGSEDYETTTTLVIDLNGNSTVNYTTTERMISSNTWTPTETTTAQHRPTPRTRPVRRRTTPMTTTTEQWKGTVVSVNTSWSAETTISQKMSPEAYRLSLEQDCNDRHKYNVTEEDVNNLNETDKDKLRKLCWETMFGQELVKLTVMDIVLTVISILIGDFLRALIVRYCNDCSCFFWDLEKKFPGYGDFKIAENILHLVNNQGMIWMGMFFSPGLPALNTVKLCLLMYVRSWAVLTCNIPHETVFKASRSNNFYFGLLLLMLFVCTLPVGYAVVWLEPSWHCGPFSGYNRIYNILTNYVESKLPDTINKVVDYLTSPGAVFPLLILLVLFIYYLISMVGSLKDSNKELKSQIRKDKDVSEVGALNAPEIVAEPPPEKKHVRIKEDTIDNSNDKTKLIENPHIEHIPHSVVAVMDDEDLQILTLPYNNDLQSLYSQTNNNIAIVLIVFQFLLLISIILISFLVPLNAKSVEKYIGFGGESSDKFFSPYSVTIYCHILLWLLILLIRYYMRRVYYRRLRVLGYYKHHQLVKTLSLIPSFILHKTNALLLLLTTILYIYDQKDVKIGPKIHLKDINFEQIIITTSVLIITPFLGKWLYHEIRFRKDRNPPDIFCVEDPQRSVTSAGLNEIGVRPSSYLEDLLEKQADLIYNLKLQNTHLRQMLFKVTQRSSTRESLQSS</sequence>
<proteinExistence type="inferred from homology"/>
<evidence type="ECO:0000256" key="4">
    <source>
        <dbReference type="ARBA" id="ARBA00022989"/>
    </source>
</evidence>
<dbReference type="AlphaFoldDB" id="A0A7R9KCH6"/>
<organism evidence="9">
    <name type="scientific">Medioppia subpectinata</name>
    <dbReference type="NCBI Taxonomy" id="1979941"/>
    <lineage>
        <taxon>Eukaryota</taxon>
        <taxon>Metazoa</taxon>
        <taxon>Ecdysozoa</taxon>
        <taxon>Arthropoda</taxon>
        <taxon>Chelicerata</taxon>
        <taxon>Arachnida</taxon>
        <taxon>Acari</taxon>
        <taxon>Acariformes</taxon>
        <taxon>Sarcoptiformes</taxon>
        <taxon>Oribatida</taxon>
        <taxon>Brachypylina</taxon>
        <taxon>Oppioidea</taxon>
        <taxon>Oppiidae</taxon>
        <taxon>Medioppia</taxon>
    </lineage>
</organism>
<accession>A0A7R9KCH6</accession>
<evidence type="ECO:0000256" key="2">
    <source>
        <dbReference type="ARBA" id="ARBA00006510"/>
    </source>
</evidence>
<comment type="similarity">
    <text evidence="2">Belongs to the TMC family.</text>
</comment>
<evidence type="ECO:0000259" key="8">
    <source>
        <dbReference type="Pfam" id="PF07810"/>
    </source>
</evidence>
<keyword evidence="5 7" id="KW-0472">Membrane</keyword>
<dbReference type="GO" id="GO:0008381">
    <property type="term" value="F:mechanosensitive monoatomic ion channel activity"/>
    <property type="evidence" value="ECO:0007669"/>
    <property type="project" value="TreeGrafter"/>
</dbReference>
<evidence type="ECO:0000256" key="6">
    <source>
        <dbReference type="SAM" id="MobiDB-lite"/>
    </source>
</evidence>
<evidence type="ECO:0000256" key="1">
    <source>
        <dbReference type="ARBA" id="ARBA00004141"/>
    </source>
</evidence>
<dbReference type="Pfam" id="PF07810">
    <property type="entry name" value="TMC"/>
    <property type="match status" value="1"/>
</dbReference>
<feature type="transmembrane region" description="Helical" evidence="7">
    <location>
        <begin position="826"/>
        <end position="845"/>
    </location>
</feature>